<sequence>MRAALLLALAAADTCDLPLLPSFAARPARIDSDCPRVYVYDIPQLYDYEIPWPELHKANVTQIFGAPCHDGILDEFDTNQYSLAIMILWRLATSERCGAVDDPKDADLYFVPTWPAAKGLPAWDRACGHPANAKVKHLPYLNERTAHRHFFIVGKGHVVPKHDCKYLCKYWWLRPEGLLARASRWAYSDQYGRSHTLASYGPAPFDDARLAKQLVGDRISSDQGIAPHLFSVPYPAAVHAWGAHSRPWGAHSRPILAAYVGGDRNGTFSYLRPKIAALCEASDACETHVPHEGHRVCGVRCVPGLRRTMMRATFCLQPGGDSPYRKSVFDAALAGCIPVVFSQQLARVAPWQRGNFPEHFVVLNGAAVQRGEIDVIKHLAGIPQAKIAELRRNLAGVAPALQYSIDDSIRNDAFEALLRGALAVATERERLRDRHARHESVVVLNTLL</sequence>
<organism evidence="3 4">
    <name type="scientific">Pelagomonas calceolata</name>
    <dbReference type="NCBI Taxonomy" id="35677"/>
    <lineage>
        <taxon>Eukaryota</taxon>
        <taxon>Sar</taxon>
        <taxon>Stramenopiles</taxon>
        <taxon>Ochrophyta</taxon>
        <taxon>Pelagophyceae</taxon>
        <taxon>Pelagomonadales</taxon>
        <taxon>Pelagomonadaceae</taxon>
        <taxon>Pelagomonas</taxon>
    </lineage>
</organism>
<proteinExistence type="inferred from homology"/>
<accession>A0A8J2SZR4</accession>
<comment type="caution">
    <text evidence="3">The sequence shown here is derived from an EMBL/GenBank/DDBJ whole genome shotgun (WGS) entry which is preliminary data.</text>
</comment>
<name>A0A8J2SZR4_9STRA</name>
<evidence type="ECO:0000313" key="4">
    <source>
        <dbReference type="Proteomes" id="UP000789595"/>
    </source>
</evidence>
<evidence type="ECO:0000313" key="3">
    <source>
        <dbReference type="EMBL" id="CAH0376770.1"/>
    </source>
</evidence>
<dbReference type="GO" id="GO:0016757">
    <property type="term" value="F:glycosyltransferase activity"/>
    <property type="evidence" value="ECO:0007669"/>
    <property type="project" value="InterPro"/>
</dbReference>
<dbReference type="OrthoDB" id="200115at2759"/>
<gene>
    <name evidence="3" type="ORF">PECAL_5P13620</name>
</gene>
<dbReference type="EMBL" id="CAKKNE010000005">
    <property type="protein sequence ID" value="CAH0376770.1"/>
    <property type="molecule type" value="Genomic_DNA"/>
</dbReference>
<dbReference type="InterPro" id="IPR040911">
    <property type="entry name" value="Exostosin_GT47"/>
</dbReference>
<dbReference type="AlphaFoldDB" id="A0A8J2SZR4"/>
<dbReference type="Pfam" id="PF03016">
    <property type="entry name" value="Exostosin_GT47"/>
    <property type="match status" value="1"/>
</dbReference>
<evidence type="ECO:0000259" key="2">
    <source>
        <dbReference type="Pfam" id="PF03016"/>
    </source>
</evidence>
<dbReference type="PANTHER" id="PTHR11062:SF117">
    <property type="entry name" value="XYLOGLUCAN-SPECIFIC GALACTURONOSYLTRANSFERASE 1"/>
    <property type="match status" value="1"/>
</dbReference>
<reference evidence="3" key="1">
    <citation type="submission" date="2021-11" db="EMBL/GenBank/DDBJ databases">
        <authorList>
            <consortium name="Genoscope - CEA"/>
            <person name="William W."/>
        </authorList>
    </citation>
    <scope>NUCLEOTIDE SEQUENCE</scope>
</reference>
<dbReference type="InterPro" id="IPR004263">
    <property type="entry name" value="Exostosin"/>
</dbReference>
<dbReference type="PANTHER" id="PTHR11062">
    <property type="entry name" value="EXOSTOSIN HEPARAN SULFATE GLYCOSYLTRANSFERASE -RELATED"/>
    <property type="match status" value="1"/>
</dbReference>
<keyword evidence="4" id="KW-1185">Reference proteome</keyword>
<evidence type="ECO:0000256" key="1">
    <source>
        <dbReference type="ARBA" id="ARBA00010271"/>
    </source>
</evidence>
<dbReference type="Proteomes" id="UP000789595">
    <property type="component" value="Unassembled WGS sequence"/>
</dbReference>
<protein>
    <recommendedName>
        <fullName evidence="2">Exostosin GT47 domain-containing protein</fullName>
    </recommendedName>
</protein>
<comment type="similarity">
    <text evidence="1">Belongs to the glycosyltransferase 47 family.</text>
</comment>
<feature type="domain" description="Exostosin GT47" evidence="2">
    <location>
        <begin position="36"/>
        <end position="344"/>
    </location>
</feature>